<dbReference type="RefSeq" id="WP_054175646.1">
    <property type="nucleotide sequence ID" value="NZ_CP036181.1"/>
</dbReference>
<reference evidence="1" key="1">
    <citation type="submission" date="2018-01" db="EMBL/GenBank/DDBJ databases">
        <title>Prevalence of blaNDM and mcr-1 in Escherichia coli from food in China.</title>
        <authorList>
            <person name="Liu X."/>
            <person name="Li R."/>
            <person name="Chen S."/>
        </authorList>
    </citation>
    <scope>NUCLEOTIDE SEQUENCE</scope>
    <source>
        <strain evidence="1">1108</strain>
        <plasmid evidence="1">p1108-emrB</plasmid>
    </source>
</reference>
<accession>A0A2S1J9E3</accession>
<proteinExistence type="predicted"/>
<organism evidence="1">
    <name type="scientific">Escherichia coli</name>
    <dbReference type="NCBI Taxonomy" id="562"/>
    <lineage>
        <taxon>Bacteria</taxon>
        <taxon>Pseudomonadati</taxon>
        <taxon>Pseudomonadota</taxon>
        <taxon>Gammaproteobacteria</taxon>
        <taxon>Enterobacterales</taxon>
        <taxon>Enterobacteriaceae</taxon>
        <taxon>Escherichia</taxon>
    </lineage>
</organism>
<evidence type="ECO:0000313" key="1">
    <source>
        <dbReference type="EMBL" id="AWF75007.1"/>
    </source>
</evidence>
<gene>
    <name evidence="1" type="ORF">LHLDPJGA_00105</name>
</gene>
<sequence>MNTTEHPVRQLLWCALNALHAAQENHGINSESGLRRYLLEWLSGAGRHPEFRNIPEEIMALKALAEQDRDIPITGTLNTLFLSSATVGECPLFRFRAAMGRLQKAGWRTTVCPWTERVFSESIELACTGRRHLLQLSRTEECFMPSGQMCAPVYLQLITPLHRRTEQLLDAAENALADEGFQVVRGFEHQFGIERREILFHTLFVGLPGLPEETWGVRPEQTITVH</sequence>
<dbReference type="EMBL" id="MG825377">
    <property type="protein sequence ID" value="AWF75007.1"/>
    <property type="molecule type" value="Genomic_DNA"/>
</dbReference>
<name>A0A2S1J9E3_ECOLX</name>
<keyword evidence="1" id="KW-0614">Plasmid</keyword>
<dbReference type="AlphaFoldDB" id="A0A2S1J9E3"/>
<geneLocation type="plasmid" evidence="1">
    <name>p1108-emrB</name>
</geneLocation>
<protein>
    <submittedName>
        <fullName evidence="1">Uncharacterized protein</fullName>
    </submittedName>
</protein>